<gene>
    <name evidence="2" type="ORF">JIN87_03170</name>
</gene>
<feature type="transmembrane region" description="Helical" evidence="1">
    <location>
        <begin position="235"/>
        <end position="258"/>
    </location>
</feature>
<feature type="transmembrane region" description="Helical" evidence="1">
    <location>
        <begin position="136"/>
        <end position="160"/>
    </location>
</feature>
<dbReference type="PIRSF" id="PIRSF026166">
    <property type="entry name" value="UCP026166"/>
    <property type="match status" value="1"/>
</dbReference>
<dbReference type="PANTHER" id="PTHR18640">
    <property type="entry name" value="SOLUTE CARRIER FAMILY 10 MEMBER 7"/>
    <property type="match status" value="1"/>
</dbReference>
<feature type="transmembrane region" description="Helical" evidence="1">
    <location>
        <begin position="46"/>
        <end position="65"/>
    </location>
</feature>
<keyword evidence="1" id="KW-1133">Transmembrane helix</keyword>
<dbReference type="AlphaFoldDB" id="A0A934RS36"/>
<protein>
    <submittedName>
        <fullName evidence="2">Bile acid:sodium symporter</fullName>
    </submittedName>
</protein>
<accession>A0A934RS36</accession>
<keyword evidence="3" id="KW-1185">Reference proteome</keyword>
<keyword evidence="1" id="KW-0472">Membrane</keyword>
<organism evidence="2 3">
    <name type="scientific">Pelagicoccus mobilis</name>
    <dbReference type="NCBI Taxonomy" id="415221"/>
    <lineage>
        <taxon>Bacteria</taxon>
        <taxon>Pseudomonadati</taxon>
        <taxon>Verrucomicrobiota</taxon>
        <taxon>Opitutia</taxon>
        <taxon>Puniceicoccales</taxon>
        <taxon>Pelagicoccaceae</taxon>
        <taxon>Pelagicoccus</taxon>
    </lineage>
</organism>
<feature type="transmembrane region" description="Helical" evidence="1">
    <location>
        <begin position="210"/>
        <end position="229"/>
    </location>
</feature>
<name>A0A934RS36_9BACT</name>
<evidence type="ECO:0000256" key="1">
    <source>
        <dbReference type="SAM" id="Phobius"/>
    </source>
</evidence>
<feature type="transmembrane region" description="Helical" evidence="1">
    <location>
        <begin position="304"/>
        <end position="329"/>
    </location>
</feature>
<dbReference type="PANTHER" id="PTHR18640:SF5">
    <property type="entry name" value="SODIUM_BILE ACID COTRANSPORTER 7"/>
    <property type="match status" value="1"/>
</dbReference>
<evidence type="ECO:0000313" key="3">
    <source>
        <dbReference type="Proteomes" id="UP000617628"/>
    </source>
</evidence>
<proteinExistence type="predicted"/>
<feature type="transmembrane region" description="Helical" evidence="1">
    <location>
        <begin position="270"/>
        <end position="292"/>
    </location>
</feature>
<dbReference type="Pfam" id="PF13593">
    <property type="entry name" value="SBF_like"/>
    <property type="match status" value="1"/>
</dbReference>
<dbReference type="Gene3D" id="1.20.1530.20">
    <property type="match status" value="1"/>
</dbReference>
<keyword evidence="1" id="KW-0812">Transmembrane</keyword>
<dbReference type="RefSeq" id="WP_200354067.1">
    <property type="nucleotide sequence ID" value="NZ_JAENIL010000004.1"/>
</dbReference>
<evidence type="ECO:0000313" key="2">
    <source>
        <dbReference type="EMBL" id="MBK1875852.1"/>
    </source>
</evidence>
<dbReference type="InterPro" id="IPR038770">
    <property type="entry name" value="Na+/solute_symporter_sf"/>
</dbReference>
<comment type="caution">
    <text evidence="2">The sequence shown here is derived from an EMBL/GenBank/DDBJ whole genome shotgun (WGS) entry which is preliminary data.</text>
</comment>
<feature type="transmembrane region" description="Helical" evidence="1">
    <location>
        <begin position="77"/>
        <end position="100"/>
    </location>
</feature>
<feature type="transmembrane region" description="Helical" evidence="1">
    <location>
        <begin position="12"/>
        <end position="34"/>
    </location>
</feature>
<dbReference type="InterPro" id="IPR016833">
    <property type="entry name" value="Put_Na-Bile_cotransptr"/>
</dbReference>
<dbReference type="GO" id="GO:0005886">
    <property type="term" value="C:plasma membrane"/>
    <property type="evidence" value="ECO:0007669"/>
    <property type="project" value="TreeGrafter"/>
</dbReference>
<reference evidence="2" key="1">
    <citation type="submission" date="2021-01" db="EMBL/GenBank/DDBJ databases">
        <title>Modified the classification status of verrucomicrobia.</title>
        <authorList>
            <person name="Feng X."/>
        </authorList>
    </citation>
    <scope>NUCLEOTIDE SEQUENCE</scope>
    <source>
        <strain evidence="2">KCTC 13126</strain>
    </source>
</reference>
<dbReference type="EMBL" id="JAENIL010000004">
    <property type="protein sequence ID" value="MBK1875852.1"/>
    <property type="molecule type" value="Genomic_DNA"/>
</dbReference>
<sequence>MANGLKNVFKSQAFTLALIGAVIAAVVAPWIGVAEGPLRTEATSKIAVALTFLVQGLSLPTRQILRSATKFKVHSFNLLCNFCFAPLLMIAFLAVVGKWIHPGLEAGFLYLSILPTTISSAIVMTSSSEGDSSTALFSTTLANVLGVFITPVLCAELILYTSDGAPSLGTTIGKIALLVLTPLIVGQLIRPWIREWANKSKASFKRVSNSLVVFIVYAAFCQSVESGIWGEVGAATIVAVLLIAIAFLLLFSALVWLTSPMASNRIDERIAIFFCGSHKTLAAGVPMASILFSSLPAESDLTLGLIILPLMCFHPLQLFLAGFLTPLFAGQAR</sequence>
<dbReference type="Proteomes" id="UP000617628">
    <property type="component" value="Unassembled WGS sequence"/>
</dbReference>
<feature type="transmembrane region" description="Helical" evidence="1">
    <location>
        <begin position="172"/>
        <end position="189"/>
    </location>
</feature>
<feature type="transmembrane region" description="Helical" evidence="1">
    <location>
        <begin position="106"/>
        <end position="124"/>
    </location>
</feature>